<dbReference type="EC" id="3.6.4.12" evidence="6"/>
<dbReference type="SUPFAM" id="SSF52540">
    <property type="entry name" value="P-loop containing nucleoside triphosphate hydrolases"/>
    <property type="match status" value="2"/>
</dbReference>
<dbReference type="AlphaFoldDB" id="A0A444J5K7"/>
<dbReference type="Gene3D" id="3.40.50.300">
    <property type="entry name" value="P-loop containing nucleotide triphosphate hydrolases"/>
    <property type="match status" value="2"/>
</dbReference>
<dbReference type="Proteomes" id="UP000286862">
    <property type="component" value="Unassembled WGS sequence"/>
</dbReference>
<name>A0A444J5K7_9BACT</name>
<dbReference type="SMART" id="SM00491">
    <property type="entry name" value="HELICc2"/>
    <property type="match status" value="1"/>
</dbReference>
<dbReference type="GO" id="GO:0016818">
    <property type="term" value="F:hydrolase activity, acting on acid anhydrides, in phosphorus-containing anhydrides"/>
    <property type="evidence" value="ECO:0007669"/>
    <property type="project" value="InterPro"/>
</dbReference>
<dbReference type="InterPro" id="IPR006555">
    <property type="entry name" value="ATP-dep_Helicase_C"/>
</dbReference>
<keyword evidence="1" id="KW-0547">Nucleotide-binding</keyword>
<dbReference type="InterPro" id="IPR011545">
    <property type="entry name" value="DEAD/DEAH_box_helicase_dom"/>
</dbReference>
<dbReference type="Pfam" id="PF00270">
    <property type="entry name" value="DEAD"/>
    <property type="match status" value="1"/>
</dbReference>
<evidence type="ECO:0000256" key="4">
    <source>
        <dbReference type="ARBA" id="ARBA00038058"/>
    </source>
</evidence>
<evidence type="ECO:0000256" key="1">
    <source>
        <dbReference type="ARBA" id="ARBA00022741"/>
    </source>
</evidence>
<evidence type="ECO:0000313" key="7">
    <source>
        <dbReference type="Proteomes" id="UP000286862"/>
    </source>
</evidence>
<feature type="non-terminal residue" evidence="6">
    <location>
        <position position="1"/>
    </location>
</feature>
<evidence type="ECO:0000259" key="5">
    <source>
        <dbReference type="PROSITE" id="PS51193"/>
    </source>
</evidence>
<dbReference type="EMBL" id="MTKQ01000108">
    <property type="protein sequence ID" value="RWX48358.1"/>
    <property type="molecule type" value="Genomic_DNA"/>
</dbReference>
<dbReference type="InterPro" id="IPR014013">
    <property type="entry name" value="Helic_SF1/SF2_ATP-bd_DinG/Rad3"/>
</dbReference>
<sequence length="657" mass="73226">ETSGQDIPRANCLIVEAGTGLGKTLAYLVPAALSGRRVVVSTNTRNLQDQILKREIPFIQKYIAPGLTAMSVKGRQNYLCLYRWHQLDARGNQAHPAIFQDSVQDSVQAGRKEGEALYDKVEGWLQRTAVADRAELTGVAGNSFFWQKVCCLPSFCLGSDCPYTGDCYLNRLRRLAASCQLLVVNHHLLFSDLAVRKNGFGEVLPRYQSVLIDEAHHLENVAGNFFGFSFSKYQVIDLITDIEQSMLKKGGGVGASKLYAGILSASRALSGLNEQFTAMFPVRKGRFPLADIFAEYPELQQAGNTLMTALISLAEQLDKAKGQDEPWGHYGQRSQGIAQHLDRITSPVIFRAEQPEQPEQAEQSNYIQWVERTEKNITLSATPIDIADELRATLFAGAEHCLFTSATLRTDGGDGGFGYFSQRLGIPEGTKTYSFPSPFDYRKRSLLYVPGDHFPEPTAPEYRNALHLEISRLVTCSKGRALVLFTSFRALDLAWHSLQDELPYLLLRQGTCSRSRLLDRFAEETDSVLFAVASFWEGVDVPGESLSLVIIDKLPFEVPGDPVIMARMERIKAAGRNPFMEFQIPRAILALRQGVGRLMRRTNDQGVMAILDVRLFSKFYGRRFRASLPGAPVSRAVQGVEEFFNGERSSPSQETRE</sequence>
<dbReference type="GO" id="GO:0003678">
    <property type="term" value="F:DNA helicase activity"/>
    <property type="evidence" value="ECO:0007669"/>
    <property type="project" value="UniProtKB-EC"/>
</dbReference>
<dbReference type="Pfam" id="PF13307">
    <property type="entry name" value="Helicase_C_2"/>
    <property type="match status" value="1"/>
</dbReference>
<dbReference type="InterPro" id="IPR045028">
    <property type="entry name" value="DinG/Rad3-like"/>
</dbReference>
<dbReference type="InterPro" id="IPR027417">
    <property type="entry name" value="P-loop_NTPase"/>
</dbReference>
<comment type="caution">
    <text evidence="6">The sequence shown here is derived from an EMBL/GenBank/DDBJ whole genome shotgun (WGS) entry which is preliminary data.</text>
</comment>
<keyword evidence="3" id="KW-0067">ATP-binding</keyword>
<dbReference type="GO" id="GO:0003676">
    <property type="term" value="F:nucleic acid binding"/>
    <property type="evidence" value="ECO:0007669"/>
    <property type="project" value="InterPro"/>
</dbReference>
<reference evidence="6 7" key="1">
    <citation type="submission" date="2017-01" db="EMBL/GenBank/DDBJ databases">
        <title>The cable genome- insights into the physiology and evolution of filamentous bacteria capable of sulfide oxidation via long distance electron transfer.</title>
        <authorList>
            <person name="Schreiber L."/>
            <person name="Bjerg J.T."/>
            <person name="Boggild A."/>
            <person name="Van De Vossenberg J."/>
            <person name="Meysman F."/>
            <person name="Nielsen L.P."/>
            <person name="Schramm A."/>
            <person name="Kjeldsen K.U."/>
        </authorList>
    </citation>
    <scope>NUCLEOTIDE SEQUENCE [LARGE SCALE GENOMIC DNA]</scope>
    <source>
        <strain evidence="6">A2</strain>
    </source>
</reference>
<protein>
    <submittedName>
        <fullName evidence="6">ATP-dependent DNA helicase DinG</fullName>
        <ecNumber evidence="6">3.6.4.12</ecNumber>
    </submittedName>
</protein>
<gene>
    <name evidence="6" type="ORF">VT99_11081</name>
</gene>
<feature type="domain" description="Helicase ATP-binding" evidence="5">
    <location>
        <begin position="1"/>
        <end position="270"/>
    </location>
</feature>
<proteinExistence type="inferred from homology"/>
<organism evidence="6 7">
    <name type="scientific">Candidatus Electrothrix marina</name>
    <dbReference type="NCBI Taxonomy" id="1859130"/>
    <lineage>
        <taxon>Bacteria</taxon>
        <taxon>Pseudomonadati</taxon>
        <taxon>Thermodesulfobacteriota</taxon>
        <taxon>Desulfobulbia</taxon>
        <taxon>Desulfobulbales</taxon>
        <taxon>Desulfobulbaceae</taxon>
        <taxon>Candidatus Electrothrix</taxon>
    </lineage>
</organism>
<dbReference type="GO" id="GO:0005524">
    <property type="term" value="F:ATP binding"/>
    <property type="evidence" value="ECO:0007669"/>
    <property type="project" value="UniProtKB-KW"/>
</dbReference>
<dbReference type="GO" id="GO:0006281">
    <property type="term" value="P:DNA repair"/>
    <property type="evidence" value="ECO:0007669"/>
    <property type="project" value="TreeGrafter"/>
</dbReference>
<evidence type="ECO:0000256" key="3">
    <source>
        <dbReference type="ARBA" id="ARBA00022840"/>
    </source>
</evidence>
<keyword evidence="2 6" id="KW-0378">Hydrolase</keyword>
<comment type="similarity">
    <text evidence="4">Belongs to the helicase family. DinG subfamily.</text>
</comment>
<evidence type="ECO:0000313" key="6">
    <source>
        <dbReference type="EMBL" id="RWX48358.1"/>
    </source>
</evidence>
<dbReference type="PANTHER" id="PTHR11472">
    <property type="entry name" value="DNA REPAIR DEAD HELICASE RAD3/XP-D SUBFAMILY MEMBER"/>
    <property type="match status" value="1"/>
</dbReference>
<accession>A0A444J5K7</accession>
<evidence type="ECO:0000256" key="2">
    <source>
        <dbReference type="ARBA" id="ARBA00022801"/>
    </source>
</evidence>
<keyword evidence="6" id="KW-0347">Helicase</keyword>
<dbReference type="PROSITE" id="PS51193">
    <property type="entry name" value="HELICASE_ATP_BIND_2"/>
    <property type="match status" value="1"/>
</dbReference>
<dbReference type="PANTHER" id="PTHR11472:SF34">
    <property type="entry name" value="REGULATOR OF TELOMERE ELONGATION HELICASE 1"/>
    <property type="match status" value="1"/>
</dbReference>